<feature type="non-terminal residue" evidence="5">
    <location>
        <position position="540"/>
    </location>
</feature>
<organism evidence="5 6">
    <name type="scientific">Ambispora leptoticha</name>
    <dbReference type="NCBI Taxonomy" id="144679"/>
    <lineage>
        <taxon>Eukaryota</taxon>
        <taxon>Fungi</taxon>
        <taxon>Fungi incertae sedis</taxon>
        <taxon>Mucoromycota</taxon>
        <taxon>Glomeromycotina</taxon>
        <taxon>Glomeromycetes</taxon>
        <taxon>Archaeosporales</taxon>
        <taxon>Ambisporaceae</taxon>
        <taxon>Ambispora</taxon>
    </lineage>
</organism>
<dbReference type="OrthoDB" id="2449297at2759"/>
<dbReference type="PANTHER" id="PTHR46093:SF18">
    <property type="entry name" value="FIBRONECTIN TYPE-III DOMAIN-CONTAINING PROTEIN"/>
    <property type="match status" value="1"/>
</dbReference>
<dbReference type="Pfam" id="PF24681">
    <property type="entry name" value="Kelch_KLHDC2_KLHL20_DRC7"/>
    <property type="match status" value="1"/>
</dbReference>
<feature type="compositionally biased region" description="Polar residues" evidence="3">
    <location>
        <begin position="503"/>
        <end position="518"/>
    </location>
</feature>
<evidence type="ECO:0000256" key="2">
    <source>
        <dbReference type="ARBA" id="ARBA00022737"/>
    </source>
</evidence>
<feature type="compositionally biased region" description="Low complexity" evidence="3">
    <location>
        <begin position="521"/>
        <end position="531"/>
    </location>
</feature>
<feature type="compositionally biased region" description="Polar residues" evidence="3">
    <location>
        <begin position="475"/>
        <end position="488"/>
    </location>
</feature>
<keyword evidence="1" id="KW-0880">Kelch repeat</keyword>
<evidence type="ECO:0000313" key="6">
    <source>
        <dbReference type="Proteomes" id="UP000789508"/>
    </source>
</evidence>
<feature type="region of interest" description="Disordered" evidence="3">
    <location>
        <begin position="315"/>
        <end position="341"/>
    </location>
</feature>
<keyword evidence="2" id="KW-0677">Repeat</keyword>
<name>A0A9N9N9S8_9GLOM</name>
<gene>
    <name evidence="5" type="ORF">ALEPTO_LOCUS12126</name>
</gene>
<evidence type="ECO:0000313" key="5">
    <source>
        <dbReference type="EMBL" id="CAG8717293.1"/>
    </source>
</evidence>
<protein>
    <submittedName>
        <fullName evidence="5">4131_t:CDS:1</fullName>
    </submittedName>
</protein>
<feature type="transmembrane region" description="Helical" evidence="4">
    <location>
        <begin position="201"/>
        <end position="227"/>
    </location>
</feature>
<dbReference type="PANTHER" id="PTHR46093">
    <property type="entry name" value="ACYL-COA-BINDING DOMAIN-CONTAINING PROTEIN 5"/>
    <property type="match status" value="1"/>
</dbReference>
<evidence type="ECO:0000256" key="4">
    <source>
        <dbReference type="SAM" id="Phobius"/>
    </source>
</evidence>
<keyword evidence="4" id="KW-0812">Transmembrane</keyword>
<proteinExistence type="predicted"/>
<sequence length="540" mass="57751">NPPDIGIGMTFTSVNDSAYRVGGYSGYVDNKSLGSATNLLWQLLLNGPTLIYHSACYMSDYNIIVYFGGQSGAQGPVNGVYIFDLISQNWNLNPNVANSPTPRKGHSAVCLGSTMIMYGGGVSAPSDDSVWQLKANSPSDFTWSTVKTTNKVIGARMGHSAVLYNNTMIIFGGIAIGQNDPNVHMLDLNTLNWTNDSKTNFVVAIVAGIIGGLLFILVGIAAVIIIYRRCFSDKSGKFESAIARRRRRTRDVSYYSTDDPNIDIMTGRTSGDARREAPIPDLHTPTDVLIPTPATARVANKDIILNAPTLFNNNDKSRLSSGDNGTGIGTSTRLSQYSSKNIPEEEEAEVWTFASSLGFDQQTARTPPIRYMSSNRGHMGSEVPLALPVPPPDVTAPRVPPVSVPVSPTLPSGYASSSGMMNSNPATGRPSTLPQPQVPGNPADALSPLDRIARLFSGGDVTGSIVRSEKEGNHYHSSVNQSHQYNQLPPQPPSHSQFPSSSEDNPTITHQTGSAQEGRTTDTTTTNTTTTLEAGGGNND</sequence>
<reference evidence="5" key="1">
    <citation type="submission" date="2021-06" db="EMBL/GenBank/DDBJ databases">
        <authorList>
            <person name="Kallberg Y."/>
            <person name="Tangrot J."/>
            <person name="Rosling A."/>
        </authorList>
    </citation>
    <scope>NUCLEOTIDE SEQUENCE</scope>
    <source>
        <strain evidence="5">FL130A</strain>
    </source>
</reference>
<evidence type="ECO:0000256" key="1">
    <source>
        <dbReference type="ARBA" id="ARBA00022441"/>
    </source>
</evidence>
<dbReference type="Proteomes" id="UP000789508">
    <property type="component" value="Unassembled WGS sequence"/>
</dbReference>
<dbReference type="InterPro" id="IPR015915">
    <property type="entry name" value="Kelch-typ_b-propeller"/>
</dbReference>
<feature type="compositionally biased region" description="Polar residues" evidence="3">
    <location>
        <begin position="414"/>
        <end position="435"/>
    </location>
</feature>
<keyword evidence="4" id="KW-0472">Membrane</keyword>
<dbReference type="Gene3D" id="2.120.10.80">
    <property type="entry name" value="Kelch-type beta propeller"/>
    <property type="match status" value="1"/>
</dbReference>
<dbReference type="EMBL" id="CAJVPS010024780">
    <property type="protein sequence ID" value="CAG8717293.1"/>
    <property type="molecule type" value="Genomic_DNA"/>
</dbReference>
<accession>A0A9N9N9S8</accession>
<keyword evidence="4" id="KW-1133">Transmembrane helix</keyword>
<feature type="region of interest" description="Disordered" evidence="3">
    <location>
        <begin position="265"/>
        <end position="286"/>
    </location>
</feature>
<feature type="region of interest" description="Disordered" evidence="3">
    <location>
        <begin position="471"/>
        <end position="540"/>
    </location>
</feature>
<comment type="caution">
    <text evidence="5">The sequence shown here is derived from an EMBL/GenBank/DDBJ whole genome shotgun (WGS) entry which is preliminary data.</text>
</comment>
<dbReference type="SUPFAM" id="SSF117281">
    <property type="entry name" value="Kelch motif"/>
    <property type="match status" value="1"/>
</dbReference>
<dbReference type="CDD" id="cd12087">
    <property type="entry name" value="TM_EGFR-like"/>
    <property type="match status" value="1"/>
</dbReference>
<feature type="non-terminal residue" evidence="5">
    <location>
        <position position="1"/>
    </location>
</feature>
<keyword evidence="6" id="KW-1185">Reference proteome</keyword>
<dbReference type="AlphaFoldDB" id="A0A9N9N9S8"/>
<evidence type="ECO:0000256" key="3">
    <source>
        <dbReference type="SAM" id="MobiDB-lite"/>
    </source>
</evidence>
<feature type="region of interest" description="Disordered" evidence="3">
    <location>
        <begin position="413"/>
        <end position="446"/>
    </location>
</feature>